<name>A0ACB7URR6_DIOAL</name>
<dbReference type="EC" id="2.7.7.7" evidence="1"/>
<dbReference type="EMBL" id="CM037024">
    <property type="protein sequence ID" value="KAH7663359.1"/>
    <property type="molecule type" value="Genomic_DNA"/>
</dbReference>
<keyword evidence="1" id="KW-0548">Nucleotidyltransferase</keyword>
<gene>
    <name evidence="1" type="ORF">IHE45_14G048300</name>
</gene>
<keyword evidence="1" id="KW-0378">Hydrolase</keyword>
<dbReference type="EC" id="3.1.26.13" evidence="1"/>
<dbReference type="EC" id="3.4.23.16" evidence="1"/>
<dbReference type="Proteomes" id="UP000827976">
    <property type="component" value="Chromosome 14"/>
</dbReference>
<comment type="caution">
    <text evidence="1">The sequence shown here is derived from an EMBL/GenBank/DDBJ whole genome shotgun (WGS) entry which is preliminary data.</text>
</comment>
<organism evidence="1 2">
    <name type="scientific">Dioscorea alata</name>
    <name type="common">Purple yam</name>
    <dbReference type="NCBI Taxonomy" id="55571"/>
    <lineage>
        <taxon>Eukaryota</taxon>
        <taxon>Viridiplantae</taxon>
        <taxon>Streptophyta</taxon>
        <taxon>Embryophyta</taxon>
        <taxon>Tracheophyta</taxon>
        <taxon>Spermatophyta</taxon>
        <taxon>Magnoliopsida</taxon>
        <taxon>Liliopsida</taxon>
        <taxon>Dioscoreales</taxon>
        <taxon>Dioscoreaceae</taxon>
        <taxon>Dioscorea</taxon>
    </lineage>
</organism>
<keyword evidence="2" id="KW-1185">Reference proteome</keyword>
<keyword evidence="1" id="KW-0808">Transferase</keyword>
<dbReference type="EC" id="2.7.7.49" evidence="1"/>
<evidence type="ECO:0000313" key="2">
    <source>
        <dbReference type="Proteomes" id="UP000827976"/>
    </source>
</evidence>
<evidence type="ECO:0000313" key="1">
    <source>
        <dbReference type="EMBL" id="KAH7663359.1"/>
    </source>
</evidence>
<reference evidence="2" key="1">
    <citation type="journal article" date="2022" name="Nat. Commun.">
        <title>Chromosome evolution and the genetic basis of agronomically important traits in greater yam.</title>
        <authorList>
            <person name="Bredeson J.V."/>
            <person name="Lyons J.B."/>
            <person name="Oniyinde I.O."/>
            <person name="Okereke N.R."/>
            <person name="Kolade O."/>
            <person name="Nnabue I."/>
            <person name="Nwadili C.O."/>
            <person name="Hribova E."/>
            <person name="Parker M."/>
            <person name="Nwogha J."/>
            <person name="Shu S."/>
            <person name="Carlson J."/>
            <person name="Kariba R."/>
            <person name="Muthemba S."/>
            <person name="Knop K."/>
            <person name="Barton G.J."/>
            <person name="Sherwood A.V."/>
            <person name="Lopez-Montes A."/>
            <person name="Asiedu R."/>
            <person name="Jamnadass R."/>
            <person name="Muchugi A."/>
            <person name="Goodstein D."/>
            <person name="Egesi C.N."/>
            <person name="Featherston J."/>
            <person name="Asfaw A."/>
            <person name="Simpson G.G."/>
            <person name="Dolezel J."/>
            <person name="Hendre P.S."/>
            <person name="Van Deynze A."/>
            <person name="Kumar P.L."/>
            <person name="Obidiegwu J.E."/>
            <person name="Bhattacharjee R."/>
            <person name="Rokhsar D.S."/>
        </authorList>
    </citation>
    <scope>NUCLEOTIDE SEQUENCE [LARGE SCALE GENOMIC DNA]</scope>
    <source>
        <strain evidence="2">cv. TDa95/00328</strain>
    </source>
</reference>
<proteinExistence type="predicted"/>
<dbReference type="EC" id="3.1.13.2" evidence="1"/>
<accession>A0ACB7URR6</accession>
<protein>
    <submittedName>
        <fullName evidence="1">Retroviral ribonuclease H protein</fullName>
        <ecNumber evidence="1">2.7.7.49</ecNumber>
        <ecNumber evidence="1">2.7.7.7</ecNumber>
        <ecNumber evidence="1">3.1.13.2</ecNumber>
        <ecNumber evidence="1">3.1.26.13</ecNumber>
        <ecNumber evidence="1">3.4.23.16</ecNumber>
    </submittedName>
</protein>
<sequence length="127" mass="14416">MEPILPPLLRRPPGRPHKSRRKEEDEVNASRSKITKSGVQMTCRKCGKTGHNVRTCKGKVGANSRRSKLPVRRPSANVPRQSASQPAHSVTIRWMPDGSSQTIRQTEARRVHVEVMQEVKLYSCIYF</sequence>